<dbReference type="InterPro" id="IPR045851">
    <property type="entry name" value="AMP-bd_C_sf"/>
</dbReference>
<dbReference type="SUPFAM" id="SSF56801">
    <property type="entry name" value="Acetyl-CoA synthetase-like"/>
    <property type="match status" value="1"/>
</dbReference>
<dbReference type="Gene3D" id="3.40.50.12780">
    <property type="entry name" value="N-terminal domain of ligase-like"/>
    <property type="match status" value="1"/>
</dbReference>
<evidence type="ECO:0000313" key="3">
    <source>
        <dbReference type="Proteomes" id="UP000320239"/>
    </source>
</evidence>
<comment type="caution">
    <text evidence="2">The sequence shown here is derived from an EMBL/GenBank/DDBJ whole genome shotgun (WGS) entry which is preliminary data.</text>
</comment>
<dbReference type="AlphaFoldDB" id="A0A561VCV4"/>
<dbReference type="PANTHER" id="PTHR43767">
    <property type="entry name" value="LONG-CHAIN-FATTY-ACID--COA LIGASE"/>
    <property type="match status" value="1"/>
</dbReference>
<dbReference type="PANTHER" id="PTHR43767:SF1">
    <property type="entry name" value="NONRIBOSOMAL PEPTIDE SYNTHASE PES1 (EUROFUNG)-RELATED"/>
    <property type="match status" value="1"/>
</dbReference>
<dbReference type="EMBL" id="VIWY01000008">
    <property type="protein sequence ID" value="TWG09433.1"/>
    <property type="molecule type" value="Genomic_DNA"/>
</dbReference>
<protein>
    <submittedName>
        <fullName evidence="2">AMP-binding enzyme</fullName>
    </submittedName>
</protein>
<sequence>MQGWGQTETGALTLRVFTRRSLARVRHDRPATRQLGWPVPLRTSLKVVDPDTMTELPPGRPGLILARTRARCLGYVAEPERWRRKTDGPWIVTGDLGARDRLGRVTLLDREVDTVPGASCMAIEDLIDDRLPGVTECVVLGVPGSPPVPLLVTGTGRLDEAAWARAVADLPPMSRPVLLTEEQIPRTATGKVRRGELRARFTGSPAGYGSGRWT</sequence>
<reference evidence="2 3" key="1">
    <citation type="submission" date="2019-06" db="EMBL/GenBank/DDBJ databases">
        <title>Sequencing the genomes of 1000 actinobacteria strains.</title>
        <authorList>
            <person name="Klenk H.-P."/>
        </authorList>
    </citation>
    <scope>NUCLEOTIDE SEQUENCE [LARGE SCALE GENOMIC DNA]</scope>
    <source>
        <strain evidence="2 3">DSM 43866</strain>
    </source>
</reference>
<accession>A0A561VCV4</accession>
<keyword evidence="3" id="KW-1185">Reference proteome</keyword>
<dbReference type="Proteomes" id="UP000320239">
    <property type="component" value="Unassembled WGS sequence"/>
</dbReference>
<evidence type="ECO:0000259" key="1">
    <source>
        <dbReference type="Pfam" id="PF00501"/>
    </source>
</evidence>
<evidence type="ECO:0000313" key="2">
    <source>
        <dbReference type="EMBL" id="TWG09433.1"/>
    </source>
</evidence>
<proteinExistence type="predicted"/>
<organism evidence="2 3">
    <name type="scientific">Actinoplanes teichomyceticus</name>
    <dbReference type="NCBI Taxonomy" id="1867"/>
    <lineage>
        <taxon>Bacteria</taxon>
        <taxon>Bacillati</taxon>
        <taxon>Actinomycetota</taxon>
        <taxon>Actinomycetes</taxon>
        <taxon>Micromonosporales</taxon>
        <taxon>Micromonosporaceae</taxon>
        <taxon>Actinoplanes</taxon>
    </lineage>
</organism>
<dbReference type="InterPro" id="IPR042099">
    <property type="entry name" value="ANL_N_sf"/>
</dbReference>
<dbReference type="RefSeq" id="WP_164465974.1">
    <property type="nucleotide sequence ID" value="NZ_BOMX01000173.1"/>
</dbReference>
<feature type="domain" description="AMP-dependent synthetase/ligase" evidence="1">
    <location>
        <begin position="2"/>
        <end position="75"/>
    </location>
</feature>
<dbReference type="Pfam" id="PF00501">
    <property type="entry name" value="AMP-binding"/>
    <property type="match status" value="1"/>
</dbReference>
<name>A0A561VCV4_ACTTI</name>
<dbReference type="Gene3D" id="3.30.300.30">
    <property type="match status" value="1"/>
</dbReference>
<dbReference type="InterPro" id="IPR050237">
    <property type="entry name" value="ATP-dep_AMP-bd_enzyme"/>
</dbReference>
<dbReference type="GO" id="GO:0016878">
    <property type="term" value="F:acid-thiol ligase activity"/>
    <property type="evidence" value="ECO:0007669"/>
    <property type="project" value="UniProtKB-ARBA"/>
</dbReference>
<dbReference type="InterPro" id="IPR000873">
    <property type="entry name" value="AMP-dep_synth/lig_dom"/>
</dbReference>
<gene>
    <name evidence="2" type="ORF">FHX34_108148</name>
</gene>